<dbReference type="PANTHER" id="PTHR21060">
    <property type="entry name" value="ACETATE KINASE"/>
    <property type="match status" value="1"/>
</dbReference>
<protein>
    <recommendedName>
        <fullName evidence="6">Acetate kinase</fullName>
        <ecNumber evidence="6">2.7.2.1</ecNumber>
    </recommendedName>
    <alternativeName>
        <fullName evidence="6">Acetokinase</fullName>
    </alternativeName>
</protein>
<dbReference type="InterPro" id="IPR023865">
    <property type="entry name" value="Aliphatic_acid_kinase_CS"/>
</dbReference>
<feature type="binding site" evidence="6">
    <location>
        <begin position="328"/>
        <end position="332"/>
    </location>
    <ligand>
        <name>ATP</name>
        <dbReference type="ChEBI" id="CHEBI:30616"/>
    </ligand>
</feature>
<dbReference type="Proteomes" id="UP000652755">
    <property type="component" value="Unassembled WGS sequence"/>
</dbReference>
<feature type="binding site" evidence="6">
    <location>
        <position position="12"/>
    </location>
    <ligand>
        <name>Mg(2+)</name>
        <dbReference type="ChEBI" id="CHEBI:18420"/>
    </ligand>
</feature>
<dbReference type="HAMAP" id="MF_00020">
    <property type="entry name" value="Acetate_kinase"/>
    <property type="match status" value="1"/>
</dbReference>
<feature type="site" description="Transition state stabilizer" evidence="6">
    <location>
        <position position="180"/>
    </location>
</feature>
<evidence type="ECO:0000256" key="7">
    <source>
        <dbReference type="RuleBase" id="RU003835"/>
    </source>
</evidence>
<evidence type="ECO:0000256" key="4">
    <source>
        <dbReference type="ARBA" id="ARBA00022777"/>
    </source>
</evidence>
<comment type="catalytic activity">
    <reaction evidence="6">
        <text>acetate + ATP = acetyl phosphate + ADP</text>
        <dbReference type="Rhea" id="RHEA:11352"/>
        <dbReference type="ChEBI" id="CHEBI:22191"/>
        <dbReference type="ChEBI" id="CHEBI:30089"/>
        <dbReference type="ChEBI" id="CHEBI:30616"/>
        <dbReference type="ChEBI" id="CHEBI:456216"/>
        <dbReference type="EC" id="2.7.2.1"/>
    </reaction>
</comment>
<evidence type="ECO:0000313" key="8">
    <source>
        <dbReference type="EMBL" id="MBC6113107.1"/>
    </source>
</evidence>
<organism evidence="8 9">
    <name type="scientific">Pedobacter fastidiosus</name>
    <dbReference type="NCBI Taxonomy" id="2765361"/>
    <lineage>
        <taxon>Bacteria</taxon>
        <taxon>Pseudomonadati</taxon>
        <taxon>Bacteroidota</taxon>
        <taxon>Sphingobacteriia</taxon>
        <taxon>Sphingobacteriales</taxon>
        <taxon>Sphingobacteriaceae</taxon>
        <taxon>Pedobacter</taxon>
    </lineage>
</organism>
<dbReference type="Pfam" id="PF00871">
    <property type="entry name" value="Acetate_kinase"/>
    <property type="match status" value="1"/>
</dbReference>
<keyword evidence="2 6" id="KW-0808">Transferase</keyword>
<proteinExistence type="inferred from homology"/>
<keyword evidence="3 6" id="KW-0547">Nucleotide-binding</keyword>
<reference evidence="8 9" key="1">
    <citation type="submission" date="2020-08" db="EMBL/GenBank/DDBJ databases">
        <authorList>
            <person name="Sun Q."/>
            <person name="Inoue M."/>
        </authorList>
    </citation>
    <scope>NUCLEOTIDE SEQUENCE [LARGE SCALE GENOMIC DNA]</scope>
    <source>
        <strain evidence="8 9">CCM 8938</strain>
    </source>
</reference>
<feature type="active site" description="Proton donor/acceptor" evidence="6">
    <location>
        <position position="149"/>
    </location>
</feature>
<dbReference type="RefSeq" id="WP_187073525.1">
    <property type="nucleotide sequence ID" value="NZ_JACRYL010000036.1"/>
</dbReference>
<dbReference type="InterPro" id="IPR000890">
    <property type="entry name" value="Aliphatic_acid_kin_short-chain"/>
</dbReference>
<accession>A0ABR7KZB2</accession>
<comment type="pathway">
    <text evidence="6">Metabolic intermediate biosynthesis; acetyl-CoA biosynthesis; acetyl-CoA from acetate: step 1/2.</text>
</comment>
<dbReference type="NCBIfam" id="TIGR00016">
    <property type="entry name" value="ackA"/>
    <property type="match status" value="1"/>
</dbReference>
<evidence type="ECO:0000256" key="5">
    <source>
        <dbReference type="ARBA" id="ARBA00022840"/>
    </source>
</evidence>
<feature type="binding site" evidence="6">
    <location>
        <begin position="207"/>
        <end position="211"/>
    </location>
    <ligand>
        <name>ATP</name>
        <dbReference type="ChEBI" id="CHEBI:30616"/>
    </ligand>
</feature>
<evidence type="ECO:0000256" key="6">
    <source>
        <dbReference type="HAMAP-Rule" id="MF_00020"/>
    </source>
</evidence>
<comment type="function">
    <text evidence="6">Catalyzes the formation of acetyl phosphate from acetate and ATP. Can also catalyze the reverse reaction.</text>
</comment>
<keyword evidence="5 6" id="KW-0067">ATP-binding</keyword>
<dbReference type="GO" id="GO:0008776">
    <property type="term" value="F:acetate kinase activity"/>
    <property type="evidence" value="ECO:0007669"/>
    <property type="project" value="UniProtKB-EC"/>
</dbReference>
<comment type="caution">
    <text evidence="6">Lacks conserved residue(s) required for the propagation of feature annotation.</text>
</comment>
<gene>
    <name evidence="6" type="primary">ackA</name>
    <name evidence="8" type="ORF">H7U22_22040</name>
</gene>
<comment type="similarity">
    <text evidence="1 6 7">Belongs to the acetokinase family.</text>
</comment>
<dbReference type="InterPro" id="IPR004372">
    <property type="entry name" value="Ac/propionate_kinase"/>
</dbReference>
<keyword evidence="6" id="KW-0963">Cytoplasm</keyword>
<dbReference type="InterPro" id="IPR043129">
    <property type="entry name" value="ATPase_NBD"/>
</dbReference>
<keyword evidence="6" id="KW-0479">Metal-binding</keyword>
<comment type="caution">
    <text evidence="8">The sequence shown here is derived from an EMBL/GenBank/DDBJ whole genome shotgun (WGS) entry which is preliminary data.</text>
</comment>
<feature type="binding site" evidence="6">
    <location>
        <position position="93"/>
    </location>
    <ligand>
        <name>substrate</name>
    </ligand>
</feature>
<feature type="binding site" evidence="6">
    <location>
        <position position="379"/>
    </location>
    <ligand>
        <name>Mg(2+)</name>
        <dbReference type="ChEBI" id="CHEBI:18420"/>
    </ligand>
</feature>
<sequence>MKVLKTCVLVINGGSSSIKFSLYNIDKKLKSILSGQIKRIGLDNPEFTVTDNLTHEKSIIKIDTTTFKEITEVLIEWLKAKKYFEKIACIGHRIVHGMDHKHPEVIDDNLLKELRKIMEYDPDHLPAEIEMIELFRKQFPQLLQVACFDTSFHTTLPKYASTFAIPKKYYDEGIKRYGFHGISYSYLLNELRKKNEVEAKGKIILAHLGNGSSLAAVKKGKCIDTSMGFTPAGGVVMSTRTGDLDPGVAWYLQRKSINAEKFNDLINHQSGLLGISGYSSDMEDLLQHEGKNKDAALAIEIFCYQIKKYIGAYTASLSGLDVLIFSGGIGENAPVIRSRICKGFNYLGMEIDERKNKKNNTIISTKKSKVKVYVIPTNEEFMIAESTSKLYQSSTKDNNQR</sequence>
<dbReference type="Gene3D" id="3.30.420.40">
    <property type="match status" value="2"/>
</dbReference>
<dbReference type="PRINTS" id="PR00471">
    <property type="entry name" value="ACETATEKNASE"/>
</dbReference>
<dbReference type="SUPFAM" id="SSF53067">
    <property type="entry name" value="Actin-like ATPase domain"/>
    <property type="match status" value="2"/>
</dbReference>
<dbReference type="EC" id="2.7.2.1" evidence="6"/>
<keyword evidence="6" id="KW-0460">Magnesium</keyword>
<name>A0ABR7KZB2_9SPHI</name>
<feature type="site" description="Transition state stabilizer" evidence="6">
    <location>
        <position position="240"/>
    </location>
</feature>
<dbReference type="EMBL" id="JACRYL010000036">
    <property type="protein sequence ID" value="MBC6113107.1"/>
    <property type="molecule type" value="Genomic_DNA"/>
</dbReference>
<feature type="binding site" evidence="6">
    <location>
        <position position="19"/>
    </location>
    <ligand>
        <name>ATP</name>
        <dbReference type="ChEBI" id="CHEBI:30616"/>
    </ligand>
</feature>
<dbReference type="PANTHER" id="PTHR21060:SF15">
    <property type="entry name" value="ACETATE KINASE-RELATED"/>
    <property type="match status" value="1"/>
</dbReference>
<comment type="subcellular location">
    <subcellularLocation>
        <location evidence="6">Cytoplasm</location>
    </subcellularLocation>
</comment>
<evidence type="ECO:0000256" key="3">
    <source>
        <dbReference type="ARBA" id="ARBA00022741"/>
    </source>
</evidence>
<comment type="subunit">
    <text evidence="6">Homodimer.</text>
</comment>
<evidence type="ECO:0000256" key="2">
    <source>
        <dbReference type="ARBA" id="ARBA00022679"/>
    </source>
</evidence>
<keyword evidence="9" id="KW-1185">Reference proteome</keyword>
<evidence type="ECO:0000256" key="1">
    <source>
        <dbReference type="ARBA" id="ARBA00008748"/>
    </source>
</evidence>
<keyword evidence="4 6" id="KW-0418">Kinase</keyword>
<dbReference type="PROSITE" id="PS01075">
    <property type="entry name" value="ACETATE_KINASE_1"/>
    <property type="match status" value="1"/>
</dbReference>
<comment type="cofactor">
    <cofactor evidence="6">
        <name>Mg(2+)</name>
        <dbReference type="ChEBI" id="CHEBI:18420"/>
    </cofactor>
    <cofactor evidence="6">
        <name>Mn(2+)</name>
        <dbReference type="ChEBI" id="CHEBI:29035"/>
    </cofactor>
    <text evidence="6">Mg(2+). Can also accept Mn(2+).</text>
</comment>
<evidence type="ECO:0000313" key="9">
    <source>
        <dbReference type="Proteomes" id="UP000652755"/>
    </source>
</evidence>
<dbReference type="PROSITE" id="PS01076">
    <property type="entry name" value="ACETATE_KINASE_2"/>
    <property type="match status" value="1"/>
</dbReference>
<dbReference type="PIRSF" id="PIRSF000722">
    <property type="entry name" value="Acetate_prop_kin"/>
    <property type="match status" value="1"/>
</dbReference>